<dbReference type="EMBL" id="CAEKKB010000001">
    <property type="protein sequence ID" value="CAB4296338.1"/>
    <property type="molecule type" value="Genomic_DNA"/>
</dbReference>
<keyword evidence="2" id="KW-1185">Reference proteome</keyword>
<sequence length="141" mass="15882">MERTFEFPPNRIRRACFCLNTLFPRAKALAGPLPLRSQLSPPFVLTGTPNKPSLFSSSAFLSVVPFAPFPSHLPLSIPYSYCHSSLVWNPQTEGSYRRRLRFNWLEQRPSSSGAPRGGIWKSVSCIVTIIPVLTRRIEFCG</sequence>
<protein>
    <submittedName>
        <fullName evidence="1">Uncharacterized protein</fullName>
    </submittedName>
</protein>
<dbReference type="OrthoDB" id="10565316at2759"/>
<name>A0A6J5WDE0_PRUAR</name>
<evidence type="ECO:0000313" key="1">
    <source>
        <dbReference type="EMBL" id="CAB4296338.1"/>
    </source>
</evidence>
<reference evidence="2" key="1">
    <citation type="journal article" date="2020" name="Genome Biol.">
        <title>Gamete binning: chromosome-level and haplotype-resolved genome assembly enabled by high-throughput single-cell sequencing of gamete genomes.</title>
        <authorList>
            <person name="Campoy J.A."/>
            <person name="Sun H."/>
            <person name="Goel M."/>
            <person name="Jiao W.-B."/>
            <person name="Folz-Donahue K."/>
            <person name="Wang N."/>
            <person name="Rubio M."/>
            <person name="Liu C."/>
            <person name="Kukat C."/>
            <person name="Ruiz D."/>
            <person name="Huettel B."/>
            <person name="Schneeberger K."/>
        </authorList>
    </citation>
    <scope>NUCLEOTIDE SEQUENCE [LARGE SCALE GENOMIC DNA]</scope>
    <source>
        <strain evidence="2">cv. Rojo Pasion</strain>
    </source>
</reference>
<proteinExistence type="predicted"/>
<dbReference type="Proteomes" id="UP000507245">
    <property type="component" value="Unassembled WGS sequence"/>
</dbReference>
<organism evidence="1 2">
    <name type="scientific">Prunus armeniaca</name>
    <name type="common">Apricot</name>
    <name type="synonym">Armeniaca vulgaris</name>
    <dbReference type="NCBI Taxonomy" id="36596"/>
    <lineage>
        <taxon>Eukaryota</taxon>
        <taxon>Viridiplantae</taxon>
        <taxon>Streptophyta</taxon>
        <taxon>Embryophyta</taxon>
        <taxon>Tracheophyta</taxon>
        <taxon>Spermatophyta</taxon>
        <taxon>Magnoliopsida</taxon>
        <taxon>eudicotyledons</taxon>
        <taxon>Gunneridae</taxon>
        <taxon>Pentapetalae</taxon>
        <taxon>rosids</taxon>
        <taxon>fabids</taxon>
        <taxon>Rosales</taxon>
        <taxon>Rosaceae</taxon>
        <taxon>Amygdaloideae</taxon>
        <taxon>Amygdaleae</taxon>
        <taxon>Prunus</taxon>
    </lineage>
</organism>
<gene>
    <name evidence="1" type="ORF">ORAREDHAP_LOCUS7924</name>
</gene>
<dbReference type="AlphaFoldDB" id="A0A6J5WDE0"/>
<evidence type="ECO:0000313" key="2">
    <source>
        <dbReference type="Proteomes" id="UP000507245"/>
    </source>
</evidence>
<accession>A0A6J5WDE0</accession>